<keyword evidence="7" id="KW-1185">Reference proteome</keyword>
<name>A0AAE3FW67_9EURY</name>
<dbReference type="PRINTS" id="PR00990">
    <property type="entry name" value="RIBOKINASE"/>
</dbReference>
<evidence type="ECO:0000259" key="5">
    <source>
        <dbReference type="Pfam" id="PF00294"/>
    </source>
</evidence>
<dbReference type="Proteomes" id="UP001203207">
    <property type="component" value="Unassembled WGS sequence"/>
</dbReference>
<evidence type="ECO:0000313" key="6">
    <source>
        <dbReference type="EMBL" id="MCL9816270.1"/>
    </source>
</evidence>
<evidence type="ECO:0000313" key="7">
    <source>
        <dbReference type="Proteomes" id="UP001203207"/>
    </source>
</evidence>
<dbReference type="PROSITE" id="PS00583">
    <property type="entry name" value="PFKB_KINASES_1"/>
    <property type="match status" value="1"/>
</dbReference>
<accession>A0AAE3FW67</accession>
<organism evidence="6 7">
    <name type="scientific">Natronocalculus amylovorans</name>
    <dbReference type="NCBI Taxonomy" id="2917812"/>
    <lineage>
        <taxon>Archaea</taxon>
        <taxon>Methanobacteriati</taxon>
        <taxon>Methanobacteriota</taxon>
        <taxon>Stenosarchaea group</taxon>
        <taxon>Halobacteria</taxon>
        <taxon>Halobacteriales</taxon>
        <taxon>Haloferacaceae</taxon>
        <taxon>Natronocalculus</taxon>
    </lineage>
</organism>
<evidence type="ECO:0000256" key="1">
    <source>
        <dbReference type="ARBA" id="ARBA00010688"/>
    </source>
</evidence>
<proteinExistence type="inferred from homology"/>
<sequence length="311" mass="32469">MTVPRILSAGHINWDVTMHVTALPDPDGEVLIEQLVQSGGGSAANVAVALVNLGHSAAVYGSVGGDDAGSMALQELDRAGVDTTHVQVHADKQTSVKYLIVDAAGDVMVLANDGANEAFSARSLGEDVFDSIDHLHLTSQEPAVAAALAEAAHKYHVTVSFDPGRRVGDRDFSATIAACDILFLNQHEAAELDVSSIDAVSDDHIVVIKRGEDGALIHTPTGEQTHSGFDIDVVDTTGSGDAFAAGFLSTLLSHSSPKPKLPTAVDAYELPLAVANACGAVTAKKPTARAELSYTRIESLLQHKIKEPIGE</sequence>
<dbReference type="RefSeq" id="WP_250583288.1">
    <property type="nucleotide sequence ID" value="NZ_JAKRVX010000002.1"/>
</dbReference>
<dbReference type="InterPro" id="IPR029056">
    <property type="entry name" value="Ribokinase-like"/>
</dbReference>
<dbReference type="PROSITE" id="PS00584">
    <property type="entry name" value="PFKB_KINASES_2"/>
    <property type="match status" value="1"/>
</dbReference>
<comment type="caution">
    <text evidence="6">The sequence shown here is derived from an EMBL/GenBank/DDBJ whole genome shotgun (WGS) entry which is preliminary data.</text>
</comment>
<dbReference type="Gene3D" id="3.40.1190.20">
    <property type="match status" value="1"/>
</dbReference>
<reference evidence="6" key="2">
    <citation type="submission" date="2022-02" db="EMBL/GenBank/DDBJ databases">
        <authorList>
            <person name="Elcheninov A.G."/>
            <person name="Sorokin D.Y."/>
            <person name="Kublanov I.V."/>
        </authorList>
    </citation>
    <scope>NUCLEOTIDE SEQUENCE</scope>
    <source>
        <strain evidence="6">AArc-St2</strain>
    </source>
</reference>
<keyword evidence="3 4" id="KW-0418">Kinase</keyword>
<reference evidence="6" key="1">
    <citation type="journal article" date="2022" name="Syst. Appl. Microbiol.">
        <title>Natronocalculus amylovorans gen. nov., sp. nov., and Natranaeroarchaeum aerophilus sp. nov., dominant culturable amylolytic natronoarchaea from hypersaline soda lakes in southwestern Siberia.</title>
        <authorList>
            <person name="Sorokin D.Y."/>
            <person name="Elcheninov A.G."/>
            <person name="Khizhniak T.V."/>
            <person name="Koenen M."/>
            <person name="Bale N.J."/>
            <person name="Damste J.S.S."/>
            <person name="Kublanov I.V."/>
        </authorList>
    </citation>
    <scope>NUCLEOTIDE SEQUENCE</scope>
    <source>
        <strain evidence="6">AArc-St2</strain>
    </source>
</reference>
<dbReference type="InterPro" id="IPR011611">
    <property type="entry name" value="PfkB_dom"/>
</dbReference>
<feature type="domain" description="Carbohydrate kinase PfkB" evidence="5">
    <location>
        <begin position="5"/>
        <end position="290"/>
    </location>
</feature>
<dbReference type="AlphaFoldDB" id="A0AAE3FW67"/>
<dbReference type="InterPro" id="IPR002139">
    <property type="entry name" value="Ribo/fructo_kinase"/>
</dbReference>
<dbReference type="PANTHER" id="PTHR10584:SF166">
    <property type="entry name" value="RIBOKINASE"/>
    <property type="match status" value="1"/>
</dbReference>
<dbReference type="GO" id="GO:0016301">
    <property type="term" value="F:kinase activity"/>
    <property type="evidence" value="ECO:0007669"/>
    <property type="project" value="UniProtKB-KW"/>
</dbReference>
<comment type="similarity">
    <text evidence="1 4">Belongs to the carbohydrate kinase PfkB family.</text>
</comment>
<keyword evidence="2 4" id="KW-0808">Transferase</keyword>
<dbReference type="GO" id="GO:0006796">
    <property type="term" value="P:phosphate-containing compound metabolic process"/>
    <property type="evidence" value="ECO:0007669"/>
    <property type="project" value="UniProtKB-ARBA"/>
</dbReference>
<evidence type="ECO:0000256" key="4">
    <source>
        <dbReference type="RuleBase" id="RU003704"/>
    </source>
</evidence>
<evidence type="ECO:0000256" key="3">
    <source>
        <dbReference type="ARBA" id="ARBA00022777"/>
    </source>
</evidence>
<dbReference type="SUPFAM" id="SSF53613">
    <property type="entry name" value="Ribokinase-like"/>
    <property type="match status" value="1"/>
</dbReference>
<dbReference type="PANTHER" id="PTHR10584">
    <property type="entry name" value="SUGAR KINASE"/>
    <property type="match status" value="1"/>
</dbReference>
<dbReference type="EMBL" id="JAKRVX010000002">
    <property type="protein sequence ID" value="MCL9816270.1"/>
    <property type="molecule type" value="Genomic_DNA"/>
</dbReference>
<evidence type="ECO:0000256" key="2">
    <source>
        <dbReference type="ARBA" id="ARBA00022679"/>
    </source>
</evidence>
<dbReference type="InterPro" id="IPR002173">
    <property type="entry name" value="Carboh/pur_kinase_PfkB_CS"/>
</dbReference>
<protein>
    <submittedName>
        <fullName evidence="6">Carbohydrate kinase family protein</fullName>
    </submittedName>
</protein>
<gene>
    <name evidence="6" type="ORF">AArcSt2_04860</name>
</gene>
<dbReference type="Pfam" id="PF00294">
    <property type="entry name" value="PfkB"/>
    <property type="match status" value="1"/>
</dbReference>